<protein>
    <submittedName>
        <fullName evidence="6">Uncharacterized protein</fullName>
    </submittedName>
</protein>
<keyword evidence="3" id="KW-0539">Nucleus</keyword>
<evidence type="ECO:0000256" key="2">
    <source>
        <dbReference type="ARBA" id="ARBA00022448"/>
    </source>
</evidence>
<dbReference type="Pfam" id="PF23354">
    <property type="entry name" value="TPR_NUP160_120_M"/>
    <property type="match status" value="1"/>
</dbReference>
<dbReference type="GO" id="GO:0017056">
    <property type="term" value="F:structural constituent of nuclear pore"/>
    <property type="evidence" value="ECO:0007669"/>
    <property type="project" value="TreeGrafter"/>
</dbReference>
<evidence type="ECO:0000313" key="7">
    <source>
        <dbReference type="Proteomes" id="UP000095023"/>
    </source>
</evidence>
<evidence type="ECO:0000313" key="6">
    <source>
        <dbReference type="EMBL" id="ODV89038.1"/>
    </source>
</evidence>
<dbReference type="EMBL" id="KV453843">
    <property type="protein sequence ID" value="ODV89038.1"/>
    <property type="molecule type" value="Genomic_DNA"/>
</dbReference>
<dbReference type="InterPro" id="IPR059141">
    <property type="entry name" value="Beta-prop_Nup120_160"/>
</dbReference>
<organism evidence="6 7">
    <name type="scientific">Tortispora caseinolytica NRRL Y-17796</name>
    <dbReference type="NCBI Taxonomy" id="767744"/>
    <lineage>
        <taxon>Eukaryota</taxon>
        <taxon>Fungi</taxon>
        <taxon>Dikarya</taxon>
        <taxon>Ascomycota</taxon>
        <taxon>Saccharomycotina</taxon>
        <taxon>Trigonopsidomycetes</taxon>
        <taxon>Trigonopsidales</taxon>
        <taxon>Trigonopsidaceae</taxon>
        <taxon>Tortispora</taxon>
    </lineage>
</organism>
<feature type="domain" description="Nucleoporin Nup120/160 beta-propeller" evidence="4">
    <location>
        <begin position="91"/>
        <end position="574"/>
    </location>
</feature>
<accession>A0A1E4TBK6</accession>
<dbReference type="PANTHER" id="PTHR21286:SF0">
    <property type="entry name" value="NUCLEAR PORE COMPLEX PROTEIN NUP160"/>
    <property type="match status" value="1"/>
</dbReference>
<sequence>MKTVNKSSETSIKYKETSVDVNETEYNGCLLIQAPPPKYKQSSLTTPWTKPRLYKARTSEVAAVEKNFYDKNIAAESYVYSFPEDSASLHSVSWRLMTDRSVIRLYPYCKSSTSTDSLKYIEIKFPDIIPYHCSSIVDSTSDSCALFALCSNGALYKFIISCTSFSPGVQPDDILDACEIYHPNYFSVRSPAFLFALSEQLLLFPLLDGGLLKLEKPSPNADSFIEISFSDSSYISSFKSLFSWSTSDMIPYYPSVSGNLIISACQSDDGMYIFTFSANYSISLWKTDTGALLDRRSLLQENQKSFVPDVFCSNITGFSNLSGRTFFVVYSALSQRFHFYVLVTNKEGATVLEDMAPSQNISCPIVSAESLWSCVSLSLRPQTGLHDCQLITAWKHGAIRSSIQIATVLYKSGELSLSWSSVLSPFDYDFKCGDLAPTNSYDASQYFIREIFLSSKYSNECVKAALSIMSLHYTGKDSSDIINQAAVDDLIDIASDILNGPVSIKADQRHGTLDYDSYNADINMQWSRFNRLCLELSHVGEELLSLNLPRSSKLNLFVGRGSKVSIVEPAVLLERFCSSSVESLILDEFSETTIIAKRLYDMAHRLRKSLNKESISYLVDYLIDDLASEQELGIRERMSNVRSLALESVIESKECMELRHILINTLELDAIVRTWETIYADAFKPKDYSDRTSSLSTVYSDLSDLIASSHSFILDILLLSLVPQDEALEAPMTSLFSHFSKQLSNISILSYLAMTPAESTTTDITQDMSKLLLSRDSPVGCYNNEMYRPVAALEYFVHSKFTGKSSNLLNASLRPAWALLKDLDIANDALSLHRIGAFFVEQRMFEVFIGLSRFVLMDNVMVVMKFISYLELGMSESAYSLVDIVINAIGFSLELMTVPQRDIIDGLLTDDIRDALKEADENIKCSCLRFEIACMFANRGHCVLGNRLFKECYNSYIELKDGMNDKFLEEWFACSMRIDNFDDAYLAVSNMKGFEKREETLAMFVFAVCEKDSPKKLCDYPFIGVQEEVDRILSARAESDISTADYYYKVLFGFRMVHGDVRRAGEALYLHIQNMRAQFSAADELSGKDVEITQCYLILINTLETLVNEDPWIVVKSLTTRNNGASKRTKGVYGDQALSETRVLTLDDIQNEYSKEISRMEHLLGKRILSQ</sequence>
<feature type="domain" description="NUP160 middle TPR" evidence="5">
    <location>
        <begin position="966"/>
        <end position="1104"/>
    </location>
</feature>
<name>A0A1E4TBK6_9ASCO</name>
<evidence type="ECO:0000259" key="4">
    <source>
        <dbReference type="Pfam" id="PF11715"/>
    </source>
</evidence>
<dbReference type="InterPro" id="IPR056535">
    <property type="entry name" value="TPR_NUP160_M"/>
</dbReference>
<evidence type="ECO:0000256" key="3">
    <source>
        <dbReference type="ARBA" id="ARBA00023242"/>
    </source>
</evidence>
<dbReference type="AlphaFoldDB" id="A0A1E4TBK6"/>
<keyword evidence="2" id="KW-0813">Transport</keyword>
<dbReference type="InterPro" id="IPR021717">
    <property type="entry name" value="Nucleoporin_Nup160"/>
</dbReference>
<dbReference type="Pfam" id="PF11715">
    <property type="entry name" value="Beta-prop_Nup120_160"/>
    <property type="match status" value="1"/>
</dbReference>
<dbReference type="GO" id="GO:0005643">
    <property type="term" value="C:nuclear pore"/>
    <property type="evidence" value="ECO:0007669"/>
    <property type="project" value="TreeGrafter"/>
</dbReference>
<comment type="subcellular location">
    <subcellularLocation>
        <location evidence="1">Nucleus</location>
    </subcellularLocation>
</comment>
<dbReference type="OrthoDB" id="67716at2759"/>
<proteinExistence type="predicted"/>
<keyword evidence="7" id="KW-1185">Reference proteome</keyword>
<dbReference type="Proteomes" id="UP000095023">
    <property type="component" value="Unassembled WGS sequence"/>
</dbReference>
<gene>
    <name evidence="6" type="ORF">CANCADRAFT_133108</name>
</gene>
<evidence type="ECO:0000256" key="1">
    <source>
        <dbReference type="ARBA" id="ARBA00004123"/>
    </source>
</evidence>
<reference evidence="7" key="1">
    <citation type="submission" date="2016-02" db="EMBL/GenBank/DDBJ databases">
        <title>Comparative genomics of biotechnologically important yeasts.</title>
        <authorList>
            <consortium name="DOE Joint Genome Institute"/>
            <person name="Riley R."/>
            <person name="Haridas S."/>
            <person name="Wolfe K.H."/>
            <person name="Lopes M.R."/>
            <person name="Hittinger C.T."/>
            <person name="Goker M."/>
            <person name="Salamov A."/>
            <person name="Wisecaver J."/>
            <person name="Long T.M."/>
            <person name="Aerts A.L."/>
            <person name="Barry K."/>
            <person name="Choi C."/>
            <person name="Clum A."/>
            <person name="Coughlan A.Y."/>
            <person name="Deshpande S."/>
            <person name="Douglass A.P."/>
            <person name="Hanson S.J."/>
            <person name="Klenk H.-P."/>
            <person name="Labutti K."/>
            <person name="Lapidus A."/>
            <person name="Lindquist E."/>
            <person name="Lipzen A."/>
            <person name="Meier-Kolthoff J.P."/>
            <person name="Ohm R.A."/>
            <person name="Otillar R.P."/>
            <person name="Pangilinan J."/>
            <person name="Peng Y."/>
            <person name="Rokas A."/>
            <person name="Rosa C.A."/>
            <person name="Scheuner C."/>
            <person name="Sibirny A.A."/>
            <person name="Slot J.C."/>
            <person name="Stielow J.B."/>
            <person name="Sun H."/>
            <person name="Kurtzman C.P."/>
            <person name="Blackwell M."/>
            <person name="Jeffries T.W."/>
            <person name="Grigoriev I.V."/>
        </authorList>
    </citation>
    <scope>NUCLEOTIDE SEQUENCE [LARGE SCALE GENOMIC DNA]</scope>
    <source>
        <strain evidence="7">NRRL Y-17796</strain>
    </source>
</reference>
<dbReference type="PANTHER" id="PTHR21286">
    <property type="entry name" value="NUCLEAR PORE COMPLEX PROTEIN NUP160"/>
    <property type="match status" value="1"/>
</dbReference>
<evidence type="ECO:0000259" key="5">
    <source>
        <dbReference type="Pfam" id="PF23354"/>
    </source>
</evidence>